<feature type="transmembrane region" description="Helical" evidence="1">
    <location>
        <begin position="47"/>
        <end position="68"/>
    </location>
</feature>
<dbReference type="Pfam" id="PF11292">
    <property type="entry name" value="DUF3093"/>
    <property type="match status" value="1"/>
</dbReference>
<dbReference type="EMBL" id="RKQZ01000001">
    <property type="protein sequence ID" value="RPF21015.1"/>
    <property type="molecule type" value="Genomic_DNA"/>
</dbReference>
<dbReference type="InterPro" id="IPR021443">
    <property type="entry name" value="DUF3093"/>
</dbReference>
<keyword evidence="1" id="KW-0472">Membrane</keyword>
<name>A0A3N4ZJD6_9MICO</name>
<reference evidence="2 3" key="1">
    <citation type="submission" date="2018-11" db="EMBL/GenBank/DDBJ databases">
        <title>Sequencing the genomes of 1000 actinobacteria strains.</title>
        <authorList>
            <person name="Klenk H.-P."/>
        </authorList>
    </citation>
    <scope>NUCLEOTIDE SEQUENCE [LARGE SCALE GENOMIC DNA]</scope>
    <source>
        <strain evidence="2 3">DSM 15700</strain>
    </source>
</reference>
<organism evidence="2 3">
    <name type="scientific">Myceligenerans xiligouense</name>
    <dbReference type="NCBI Taxonomy" id="253184"/>
    <lineage>
        <taxon>Bacteria</taxon>
        <taxon>Bacillati</taxon>
        <taxon>Actinomycetota</taxon>
        <taxon>Actinomycetes</taxon>
        <taxon>Micrococcales</taxon>
        <taxon>Promicromonosporaceae</taxon>
        <taxon>Myceligenerans</taxon>
    </lineage>
</organism>
<protein>
    <submittedName>
        <fullName evidence="2">DUF3093 family protein</fullName>
    </submittedName>
</protein>
<gene>
    <name evidence="2" type="ORF">EDD34_1624</name>
</gene>
<keyword evidence="3" id="KW-1185">Reference proteome</keyword>
<feature type="transmembrane region" description="Helical" evidence="1">
    <location>
        <begin position="21"/>
        <end position="41"/>
    </location>
</feature>
<sequence>MMSSMTSRATPKFHERLLPGPGGWLGAVGLGVIAGIVPWPFSPPLGVATGVLICAIAVIALATTSPVVQVSGGVLQAGRASIPLAQLGGATPLDATDMRWELGPGLDARAYVCLRAWARTGVRISVADPQDPTPYWLVSTRDPHTLVAAVSTKHAR</sequence>
<dbReference type="AlphaFoldDB" id="A0A3N4ZJD6"/>
<evidence type="ECO:0000313" key="2">
    <source>
        <dbReference type="EMBL" id="RPF21015.1"/>
    </source>
</evidence>
<accession>A0A3N4ZJD6</accession>
<keyword evidence="1" id="KW-0812">Transmembrane</keyword>
<dbReference type="Proteomes" id="UP000280501">
    <property type="component" value="Unassembled WGS sequence"/>
</dbReference>
<evidence type="ECO:0000256" key="1">
    <source>
        <dbReference type="SAM" id="Phobius"/>
    </source>
</evidence>
<comment type="caution">
    <text evidence="2">The sequence shown here is derived from an EMBL/GenBank/DDBJ whole genome shotgun (WGS) entry which is preliminary data.</text>
</comment>
<evidence type="ECO:0000313" key="3">
    <source>
        <dbReference type="Proteomes" id="UP000280501"/>
    </source>
</evidence>
<proteinExistence type="predicted"/>
<keyword evidence="1" id="KW-1133">Transmembrane helix</keyword>